<dbReference type="InterPro" id="IPR050927">
    <property type="entry name" value="TRPM"/>
</dbReference>
<proteinExistence type="predicted"/>
<feature type="region of interest" description="Disordered" evidence="1">
    <location>
        <begin position="291"/>
        <end position="311"/>
    </location>
</feature>
<dbReference type="GO" id="GO:0005261">
    <property type="term" value="F:monoatomic cation channel activity"/>
    <property type="evidence" value="ECO:0007669"/>
    <property type="project" value="TreeGrafter"/>
</dbReference>
<dbReference type="EMBL" id="LGRX02017537">
    <property type="protein sequence ID" value="KAK3260655.1"/>
    <property type="molecule type" value="Genomic_DNA"/>
</dbReference>
<reference evidence="3 4" key="1">
    <citation type="journal article" date="2015" name="Genome Biol. Evol.">
        <title>Comparative Genomics of a Bacterivorous Green Alga Reveals Evolutionary Causalities and Consequences of Phago-Mixotrophic Mode of Nutrition.</title>
        <authorList>
            <person name="Burns J.A."/>
            <person name="Paasch A."/>
            <person name="Narechania A."/>
            <person name="Kim E."/>
        </authorList>
    </citation>
    <scope>NUCLEOTIDE SEQUENCE [LARGE SCALE GENOMIC DNA]</scope>
    <source>
        <strain evidence="3 4">PLY_AMNH</strain>
    </source>
</reference>
<evidence type="ECO:0000256" key="1">
    <source>
        <dbReference type="SAM" id="MobiDB-lite"/>
    </source>
</evidence>
<dbReference type="PANTHER" id="PTHR13800">
    <property type="entry name" value="TRANSIENT RECEPTOR POTENTIAL CATION CHANNEL, SUBFAMILY M, MEMBER 6"/>
    <property type="match status" value="1"/>
</dbReference>
<sequence length="440" mass="45845">GQATGAYTAAQGQANDAYASAQGQVQGVQNQAGAAVADVQGQATGAYTAAQGQANDAYASAQGQVQGVQNQAGAAGADVQGQATGAYTAAQGQVQDIQNQAGAAVADVQGQATGAYTAAQGQVQQGFEQAQSWESSITNTLTHEVSGIADQGHDLMDNANTGLDDVVSQAESYINSAMNFDYTSWGGSEVPAQPMMYNQDPVEHGGLVGGVQMPASLPGAMSDDEELSHVQQTVMDPLSSSYTSNFISGGGQLIPTGSQAATQPQMGYAAAPRSERYVPKFGGLPATIEEHGAEDTESEWSSEEERKATEKDYRGKEEWSYGIIHFGSTKVQAPYVIPPRDMKAGDVLNFLLDFWGISLPKLVLSIIGSSQPSKVDARIGLTQQNVSEKITQLFARGICRGAMETGAWMISNGINSGIGRCCGQVGAVEALAALLLLWKS</sequence>
<dbReference type="Pfam" id="PF18139">
    <property type="entry name" value="LSDAT_euk"/>
    <property type="match status" value="1"/>
</dbReference>
<dbReference type="InterPro" id="IPR041491">
    <property type="entry name" value="TRPM_SLOG"/>
</dbReference>
<comment type="caution">
    <text evidence="3">The sequence shown here is derived from an EMBL/GenBank/DDBJ whole genome shotgun (WGS) entry which is preliminary data.</text>
</comment>
<evidence type="ECO:0000313" key="4">
    <source>
        <dbReference type="Proteomes" id="UP001190700"/>
    </source>
</evidence>
<evidence type="ECO:0000313" key="3">
    <source>
        <dbReference type="EMBL" id="KAK3260655.1"/>
    </source>
</evidence>
<dbReference type="GO" id="GO:0030001">
    <property type="term" value="P:metal ion transport"/>
    <property type="evidence" value="ECO:0007669"/>
    <property type="project" value="TreeGrafter"/>
</dbReference>
<protein>
    <recommendedName>
        <fullName evidence="2">TRPM SLOG domain-containing protein</fullName>
    </recommendedName>
</protein>
<dbReference type="AlphaFoldDB" id="A0AAE0FJL0"/>
<keyword evidence="4" id="KW-1185">Reference proteome</keyword>
<feature type="domain" description="TRPM SLOG" evidence="2">
    <location>
        <begin position="333"/>
        <end position="425"/>
    </location>
</feature>
<feature type="non-terminal residue" evidence="3">
    <location>
        <position position="1"/>
    </location>
</feature>
<dbReference type="GO" id="GO:0005886">
    <property type="term" value="C:plasma membrane"/>
    <property type="evidence" value="ECO:0007669"/>
    <property type="project" value="TreeGrafter"/>
</dbReference>
<dbReference type="PANTHER" id="PTHR13800:SF1">
    <property type="entry name" value="TRANSIENT RECEPTOR POTENTIAL CATION CHANNEL TRPM"/>
    <property type="match status" value="1"/>
</dbReference>
<name>A0AAE0FJL0_9CHLO</name>
<gene>
    <name evidence="3" type="ORF">CYMTET_30398</name>
</gene>
<accession>A0AAE0FJL0</accession>
<dbReference type="Proteomes" id="UP001190700">
    <property type="component" value="Unassembled WGS sequence"/>
</dbReference>
<evidence type="ECO:0000259" key="2">
    <source>
        <dbReference type="Pfam" id="PF18139"/>
    </source>
</evidence>
<organism evidence="3 4">
    <name type="scientific">Cymbomonas tetramitiformis</name>
    <dbReference type="NCBI Taxonomy" id="36881"/>
    <lineage>
        <taxon>Eukaryota</taxon>
        <taxon>Viridiplantae</taxon>
        <taxon>Chlorophyta</taxon>
        <taxon>Pyramimonadophyceae</taxon>
        <taxon>Pyramimonadales</taxon>
        <taxon>Pyramimonadaceae</taxon>
        <taxon>Cymbomonas</taxon>
    </lineage>
</organism>